<keyword evidence="3" id="KW-1185">Reference proteome</keyword>
<dbReference type="AlphaFoldDB" id="A0A4R0R663"/>
<feature type="region of interest" description="Disordered" evidence="1">
    <location>
        <begin position="1"/>
        <end position="31"/>
    </location>
</feature>
<evidence type="ECO:0000313" key="2">
    <source>
        <dbReference type="EMBL" id="TCD61896.1"/>
    </source>
</evidence>
<gene>
    <name evidence="2" type="ORF">EIP91_007778</name>
</gene>
<organism evidence="2 3">
    <name type="scientific">Steccherinum ochraceum</name>
    <dbReference type="NCBI Taxonomy" id="92696"/>
    <lineage>
        <taxon>Eukaryota</taxon>
        <taxon>Fungi</taxon>
        <taxon>Dikarya</taxon>
        <taxon>Basidiomycota</taxon>
        <taxon>Agaricomycotina</taxon>
        <taxon>Agaricomycetes</taxon>
        <taxon>Polyporales</taxon>
        <taxon>Steccherinaceae</taxon>
        <taxon>Steccherinum</taxon>
    </lineage>
</organism>
<reference evidence="2 3" key="1">
    <citation type="submission" date="2018-11" db="EMBL/GenBank/DDBJ databases">
        <title>Genome assembly of Steccherinum ochraceum LE-BIN_3174, the white-rot fungus of the Steccherinaceae family (The Residual Polyporoid clade, Polyporales, Basidiomycota).</title>
        <authorList>
            <person name="Fedorova T.V."/>
            <person name="Glazunova O.A."/>
            <person name="Landesman E.O."/>
            <person name="Moiseenko K.V."/>
            <person name="Psurtseva N.V."/>
            <person name="Savinova O.S."/>
            <person name="Shakhova N.V."/>
            <person name="Tyazhelova T.V."/>
            <person name="Vasina D.V."/>
        </authorList>
    </citation>
    <scope>NUCLEOTIDE SEQUENCE [LARGE SCALE GENOMIC DNA]</scope>
    <source>
        <strain evidence="2 3">LE-BIN_3174</strain>
    </source>
</reference>
<accession>A0A4R0R663</accession>
<evidence type="ECO:0000256" key="1">
    <source>
        <dbReference type="SAM" id="MobiDB-lite"/>
    </source>
</evidence>
<evidence type="ECO:0000313" key="3">
    <source>
        <dbReference type="Proteomes" id="UP000292702"/>
    </source>
</evidence>
<protein>
    <submittedName>
        <fullName evidence="2">Uncharacterized protein</fullName>
    </submittedName>
</protein>
<feature type="compositionally biased region" description="Polar residues" evidence="1">
    <location>
        <begin position="1"/>
        <end position="18"/>
    </location>
</feature>
<comment type="caution">
    <text evidence="2">The sequence shown here is derived from an EMBL/GenBank/DDBJ whole genome shotgun (WGS) entry which is preliminary data.</text>
</comment>
<feature type="region of interest" description="Disordered" evidence="1">
    <location>
        <begin position="105"/>
        <end position="128"/>
    </location>
</feature>
<dbReference type="Proteomes" id="UP000292702">
    <property type="component" value="Unassembled WGS sequence"/>
</dbReference>
<sequence>MDQSAHTTNPVASDNAHTTAEALTADSDLQRNLHVDEAKTPGQRRLVNAEVQAIQRDQHRDHLLPDLVVVFMGNHRRLVMAELQRQRDHAERTHENVFPAFSTEHVEEEGRGTTFPSLVSEVGGRAAE</sequence>
<proteinExistence type="predicted"/>
<name>A0A4R0R663_9APHY</name>
<dbReference type="EMBL" id="RWJN01000420">
    <property type="protein sequence ID" value="TCD61896.1"/>
    <property type="molecule type" value="Genomic_DNA"/>
</dbReference>